<sequence>MLKAGALYFAIVVAFFIAIITASLIMLAAHFRTSYMKEMRYARLLNNLNSGVAYLLTDGDMPTSKKEIDLFGKQSDSVIIERKNWGVYDLAVVRAHILGDTIGKVFFTGINTEKDLDVLYLSDEDRPVSVSGRTLLIGNGMLPKAGIKQSYAEGKPYTGIKQLLDGKITSSNRTLKGLNNNMVKELESKLKTNGKLLETFKLARLKVSFKDSTRIFKLLPGKRIDEELIGNIILISDTSVVISATAKLNNVQVYAQSVTVESGFKGKCQIFARDSVVVGDQVSFDYPSTIGVVRMAGAVDQPSITFGEGLLFNGIIFSYEDKRSPMQTLISFGKGNRLNGELYSTGLVKVQKGMFMAGKVSCNRFIMQTPVTLYENFLIDVVFNRKARSKYYMSSRLFEGQAKEKGVLEWLK</sequence>
<name>A0A7W8YQV8_9SPHI</name>
<protein>
    <submittedName>
        <fullName evidence="2">Uncharacterized protein</fullName>
    </submittedName>
</protein>
<keyword evidence="1" id="KW-1133">Transmembrane helix</keyword>
<reference evidence="2 3" key="1">
    <citation type="submission" date="2020-08" db="EMBL/GenBank/DDBJ databases">
        <title>Genomic Encyclopedia of Type Strains, Phase IV (KMG-V): Genome sequencing to study the core and pangenomes of soil and plant-associated prokaryotes.</title>
        <authorList>
            <person name="Whitman W."/>
        </authorList>
    </citation>
    <scope>NUCLEOTIDE SEQUENCE [LARGE SCALE GENOMIC DNA]</scope>
    <source>
        <strain evidence="2 3">MP7CTX6</strain>
    </source>
</reference>
<evidence type="ECO:0000313" key="3">
    <source>
        <dbReference type="Proteomes" id="UP000537718"/>
    </source>
</evidence>
<proteinExistence type="predicted"/>
<organism evidence="2 3">
    <name type="scientific">Pedobacter cryoconitis</name>
    <dbReference type="NCBI Taxonomy" id="188932"/>
    <lineage>
        <taxon>Bacteria</taxon>
        <taxon>Pseudomonadati</taxon>
        <taxon>Bacteroidota</taxon>
        <taxon>Sphingobacteriia</taxon>
        <taxon>Sphingobacteriales</taxon>
        <taxon>Sphingobacteriaceae</taxon>
        <taxon>Pedobacter</taxon>
    </lineage>
</organism>
<evidence type="ECO:0000313" key="2">
    <source>
        <dbReference type="EMBL" id="MBB5620116.1"/>
    </source>
</evidence>
<dbReference type="Proteomes" id="UP000537718">
    <property type="component" value="Unassembled WGS sequence"/>
</dbReference>
<accession>A0A7W8YQV8</accession>
<dbReference type="RefSeq" id="WP_183866151.1">
    <property type="nucleotide sequence ID" value="NZ_JACHCF010000002.1"/>
</dbReference>
<evidence type="ECO:0000256" key="1">
    <source>
        <dbReference type="SAM" id="Phobius"/>
    </source>
</evidence>
<gene>
    <name evidence="2" type="ORF">HDE69_001154</name>
</gene>
<keyword evidence="1" id="KW-0472">Membrane</keyword>
<comment type="caution">
    <text evidence="2">The sequence shown here is derived from an EMBL/GenBank/DDBJ whole genome shotgun (WGS) entry which is preliminary data.</text>
</comment>
<keyword evidence="1" id="KW-0812">Transmembrane</keyword>
<dbReference type="EMBL" id="JACHCF010000002">
    <property type="protein sequence ID" value="MBB5620116.1"/>
    <property type="molecule type" value="Genomic_DNA"/>
</dbReference>
<dbReference type="AlphaFoldDB" id="A0A7W8YQV8"/>
<feature type="transmembrane region" description="Helical" evidence="1">
    <location>
        <begin position="6"/>
        <end position="31"/>
    </location>
</feature>